<proteinExistence type="predicted"/>
<dbReference type="InterPro" id="IPR013797">
    <property type="entry name" value="Maltooligo_trehalose_synth_4"/>
</dbReference>
<accession>A0A6N7EPZ1</accession>
<sequence>MTAPQGNQGGQGAGSGHLPSPGRRLPVSTYRLQLGPDRTFAHAEAALPYLDSLGATDLYLSPVLQAAPGSTHGYDVVDHSRISDVMGGRAGLESLAAAAHARGMGVVVDVVPNHMAVPTPVWHNQALWSVLKLGTASPYAGWFDVDLDAGDGLLMPVLGSRIGDVLASGELTLDRRVVPSEPELGEQAVLCYYDHVFPVRPETEQLPLADLVERQHYRLAYWRVADEELNYRRFFDVGTLAAVRVEVPEVFDATHALLLELFDAGVIDAFRIDHPDGLADPRGYLRRLHEATGGAWIVAEKILEGEEELPDDWPVAGTTGYDAAWRLHALQVDPGGAVPLASLMQEITGDAANLPAMIEEAKRQIVSTALYAEVHRVTTLLADICHDDVRLRDHTFRSLQDCVVELVVALDRYRAYVVPGEDAPPGEQRVLREAAEVARTRLEPDRHDTLAVVVDLLLGLEVGSAGRTHEARRAELMVRFPQVCGAVMAKGVEDTAYYRWTHLVSLCEVGAAPTRFGIDPDELHTWAAATGAAWPATMTSGTTHDTKRGEDVRSRIGVLSAHPEAWATLVADLRRATADLRPGDLDGRTENLLWQTLAGTWTQSGPIEAERLRAYLTKAAREQKTWTTWTAPDEAREAAMLDYATALLEHPAVVEGFTGWLERSGPAARRSILGTKLLQLTVLGVADVYQGSEITQTSLVDPDNRRPVDLDALATTLAELDAGRNPVGLDEEKLWLTAAALRLRRTHPDAFVGAEAGYRPLPTTTGHAVALARTDADGPRAVAVATRLVADAQPAPGLPDATVVLPEGTWRDVLTRAEHPGGPARLGDLLHSYPVALLERTS</sequence>
<dbReference type="GO" id="GO:0030980">
    <property type="term" value="P:alpha-glucan catabolic process"/>
    <property type="evidence" value="ECO:0007669"/>
    <property type="project" value="TreeGrafter"/>
</dbReference>
<dbReference type="RefSeq" id="WP_152195427.1">
    <property type="nucleotide sequence ID" value="NZ_VUKD01000003.1"/>
</dbReference>
<dbReference type="GO" id="GO:0005992">
    <property type="term" value="P:trehalose biosynthetic process"/>
    <property type="evidence" value="ECO:0007669"/>
    <property type="project" value="TreeGrafter"/>
</dbReference>
<protein>
    <submittedName>
        <fullName evidence="3">Malto-oligosyltrehalose synthase</fullName>
    </submittedName>
</protein>
<dbReference type="InterPro" id="IPR012767">
    <property type="entry name" value="Trehalose_TreY"/>
</dbReference>
<reference evidence="3 4" key="1">
    <citation type="submission" date="2019-10" db="EMBL/GenBank/DDBJ databases">
        <title>Georgenia wutianyii sp. nov. and Georgenia yuyongxinii sp. nov. isolated from plateau pika (Ochotona curzoniae) in the Qinghai-Tibet plateau of China.</title>
        <authorList>
            <person name="Tian Z."/>
        </authorList>
    </citation>
    <scope>NUCLEOTIDE SEQUENCE [LARGE SCALE GENOMIC DNA]</scope>
    <source>
        <strain evidence="3 4">JCM 19765</strain>
    </source>
</reference>
<dbReference type="Proteomes" id="UP000437709">
    <property type="component" value="Unassembled WGS sequence"/>
</dbReference>
<evidence type="ECO:0000256" key="1">
    <source>
        <dbReference type="SAM" id="MobiDB-lite"/>
    </source>
</evidence>
<evidence type="ECO:0000313" key="3">
    <source>
        <dbReference type="EMBL" id="MPV37284.1"/>
    </source>
</evidence>
<dbReference type="GO" id="GO:0047470">
    <property type="term" value="F:(1,4)-alpha-D-glucan 1-alpha-D-glucosylmutase activity"/>
    <property type="evidence" value="ECO:0007669"/>
    <property type="project" value="TreeGrafter"/>
</dbReference>
<dbReference type="SMART" id="SM00642">
    <property type="entry name" value="Aamy"/>
    <property type="match status" value="1"/>
</dbReference>
<evidence type="ECO:0000259" key="2">
    <source>
        <dbReference type="SMART" id="SM00642"/>
    </source>
</evidence>
<keyword evidence="4" id="KW-1185">Reference proteome</keyword>
<dbReference type="PANTHER" id="PTHR10357">
    <property type="entry name" value="ALPHA-AMYLASE FAMILY MEMBER"/>
    <property type="match status" value="1"/>
</dbReference>
<feature type="region of interest" description="Disordered" evidence="1">
    <location>
        <begin position="1"/>
        <end position="25"/>
    </location>
</feature>
<dbReference type="PANTHER" id="PTHR10357:SF216">
    <property type="entry name" value="MALTOOLIGOSYL TREHALOSE SYNTHASE-RELATED"/>
    <property type="match status" value="1"/>
</dbReference>
<dbReference type="Gene3D" id="1.10.10.470">
    <property type="entry name" value="Maltooligosyl trehalose synthase, domain 4"/>
    <property type="match status" value="1"/>
</dbReference>
<dbReference type="Gene3D" id="3.20.20.80">
    <property type="entry name" value="Glycosidases"/>
    <property type="match status" value="1"/>
</dbReference>
<dbReference type="CDD" id="cd11336">
    <property type="entry name" value="AmyAc_MTSase"/>
    <property type="match status" value="1"/>
</dbReference>
<dbReference type="Pfam" id="PF00128">
    <property type="entry name" value="Alpha-amylase"/>
    <property type="match status" value="1"/>
</dbReference>
<dbReference type="AlphaFoldDB" id="A0A6N7EPZ1"/>
<dbReference type="Gene3D" id="3.30.1590.10">
    <property type="entry name" value="Maltooligosyl trehalose synthase, domain 2"/>
    <property type="match status" value="1"/>
</dbReference>
<organism evidence="3 4">
    <name type="scientific">Georgenia subflava</name>
    <dbReference type="NCBI Taxonomy" id="1622177"/>
    <lineage>
        <taxon>Bacteria</taxon>
        <taxon>Bacillati</taxon>
        <taxon>Actinomycetota</taxon>
        <taxon>Actinomycetes</taxon>
        <taxon>Micrococcales</taxon>
        <taxon>Bogoriellaceae</taxon>
        <taxon>Georgenia</taxon>
    </lineage>
</organism>
<gene>
    <name evidence="3" type="primary">treY</name>
    <name evidence="3" type="ORF">GB881_09515</name>
</gene>
<dbReference type="InterPro" id="IPR017853">
    <property type="entry name" value="GH"/>
</dbReference>
<dbReference type="InterPro" id="IPR006047">
    <property type="entry name" value="GH13_cat_dom"/>
</dbReference>
<name>A0A6N7EPZ1_9MICO</name>
<dbReference type="NCBIfam" id="TIGR02401">
    <property type="entry name" value="trehalose_TreY"/>
    <property type="match status" value="1"/>
</dbReference>
<dbReference type="SUPFAM" id="SSF51445">
    <property type="entry name" value="(Trans)glycosidases"/>
    <property type="match status" value="1"/>
</dbReference>
<comment type="caution">
    <text evidence="3">The sequence shown here is derived from an EMBL/GenBank/DDBJ whole genome shotgun (WGS) entry which is preliminary data.</text>
</comment>
<dbReference type="EMBL" id="WHPC01000031">
    <property type="protein sequence ID" value="MPV37284.1"/>
    <property type="molecule type" value="Genomic_DNA"/>
</dbReference>
<dbReference type="Gene3D" id="1.10.150.200">
    <property type="entry name" value="Maltooligosyl trehalose synthase, domain 3"/>
    <property type="match status" value="1"/>
</dbReference>
<feature type="domain" description="Glycosyl hydrolase family 13 catalytic" evidence="2">
    <location>
        <begin position="33"/>
        <end position="724"/>
    </location>
</feature>
<evidence type="ECO:0000313" key="4">
    <source>
        <dbReference type="Proteomes" id="UP000437709"/>
    </source>
</evidence>